<evidence type="ECO:0008006" key="3">
    <source>
        <dbReference type="Google" id="ProtNLM"/>
    </source>
</evidence>
<evidence type="ECO:0000313" key="1">
    <source>
        <dbReference type="EMBL" id="ORO80586.1"/>
    </source>
</evidence>
<gene>
    <name evidence="1" type="ORF">B7705_06675</name>
</gene>
<dbReference type="Pfam" id="PF13780">
    <property type="entry name" value="DUF4176"/>
    <property type="match status" value="1"/>
</dbReference>
<reference evidence="1 2" key="1">
    <citation type="journal article" date="2016" name="Eur. J. Clin. Microbiol. Infect. Dis.">
        <title>Whole genome sequencing as a tool for phylogenetic analysis of clinical strains of Mitis group streptococci.</title>
        <authorList>
            <person name="Rasmussen L.H."/>
            <person name="Dargis R."/>
            <person name="Hojholt K."/>
            <person name="Christensen J.J."/>
            <person name="Skovgaard O."/>
            <person name="Justesen U.S."/>
            <person name="Rosenvinge F.S."/>
            <person name="Moser C."/>
            <person name="Lukjancenko O."/>
            <person name="Rasmussen S."/>
            <person name="Nielsen X.C."/>
        </authorList>
    </citation>
    <scope>NUCLEOTIDE SEQUENCE [LARGE SCALE GENOMIC DNA]</scope>
    <source>
        <strain evidence="1 2">RH_13585_10</strain>
    </source>
</reference>
<comment type="caution">
    <text evidence="1">The sequence shown here is derived from an EMBL/GenBank/DDBJ whole genome shotgun (WGS) entry which is preliminary data.</text>
</comment>
<dbReference type="EMBL" id="NCVA01000041">
    <property type="protein sequence ID" value="ORO80586.1"/>
    <property type="molecule type" value="Genomic_DNA"/>
</dbReference>
<proteinExistence type="predicted"/>
<protein>
    <recommendedName>
        <fullName evidence="3">DUF4176 domain-containing protein</fullName>
    </recommendedName>
</protein>
<dbReference type="AlphaFoldDB" id="A0A1X1J5G2"/>
<dbReference type="Proteomes" id="UP000193064">
    <property type="component" value="Unassembled WGS sequence"/>
</dbReference>
<sequence>MLLPLGSIVYLADGNQKVVIIGRGMIVNQEGADVVFDYTGSVFPDGLNPEEIYYFNEEDIDEVIFEGYRNDEEERYAKLYLQWLEENKEKVVKGRTK</sequence>
<dbReference type="InterPro" id="IPR025233">
    <property type="entry name" value="DUF4176"/>
</dbReference>
<evidence type="ECO:0000313" key="2">
    <source>
        <dbReference type="Proteomes" id="UP000193064"/>
    </source>
</evidence>
<dbReference type="RefSeq" id="WP_084948591.1">
    <property type="nucleotide sequence ID" value="NZ_NCVA01000041.1"/>
</dbReference>
<accession>A0A1X1J5G2</accession>
<name>A0A1X1J5G2_STROR</name>
<organism evidence="1 2">
    <name type="scientific">Streptococcus oralis subsp. dentisani</name>
    <dbReference type="NCBI Taxonomy" id="1458253"/>
    <lineage>
        <taxon>Bacteria</taxon>
        <taxon>Bacillati</taxon>
        <taxon>Bacillota</taxon>
        <taxon>Bacilli</taxon>
        <taxon>Lactobacillales</taxon>
        <taxon>Streptococcaceae</taxon>
        <taxon>Streptococcus</taxon>
    </lineage>
</organism>